<organism evidence="1 2">
    <name type="scientific">Owenia fusiformis</name>
    <name type="common">Polychaete worm</name>
    <dbReference type="NCBI Taxonomy" id="6347"/>
    <lineage>
        <taxon>Eukaryota</taxon>
        <taxon>Metazoa</taxon>
        <taxon>Spiralia</taxon>
        <taxon>Lophotrochozoa</taxon>
        <taxon>Annelida</taxon>
        <taxon>Polychaeta</taxon>
        <taxon>Sedentaria</taxon>
        <taxon>Canalipalpata</taxon>
        <taxon>Sabellida</taxon>
        <taxon>Oweniida</taxon>
        <taxon>Oweniidae</taxon>
        <taxon>Owenia</taxon>
    </lineage>
</organism>
<comment type="caution">
    <text evidence="1">The sequence shown here is derived from an EMBL/GenBank/DDBJ whole genome shotgun (WGS) entry which is preliminary data.</text>
</comment>
<evidence type="ECO:0000313" key="2">
    <source>
        <dbReference type="Proteomes" id="UP000749559"/>
    </source>
</evidence>
<dbReference type="SUPFAM" id="SSF57414">
    <property type="entry name" value="Hairpin loop containing domain-like"/>
    <property type="match status" value="1"/>
</dbReference>
<dbReference type="InterPro" id="IPR003609">
    <property type="entry name" value="Pan_app"/>
</dbReference>
<dbReference type="Proteomes" id="UP000749559">
    <property type="component" value="Unassembled WGS sequence"/>
</dbReference>
<dbReference type="Pfam" id="PF00024">
    <property type="entry name" value="PAN_1"/>
    <property type="match status" value="1"/>
</dbReference>
<reference evidence="1" key="1">
    <citation type="submission" date="2022-03" db="EMBL/GenBank/DDBJ databases">
        <authorList>
            <person name="Martin C."/>
        </authorList>
    </citation>
    <scope>NUCLEOTIDE SEQUENCE</scope>
</reference>
<dbReference type="InterPro" id="IPR036056">
    <property type="entry name" value="Fibrinogen-like_C"/>
</dbReference>
<protein>
    <submittedName>
        <fullName evidence="1">Uncharacterized protein</fullName>
    </submittedName>
</protein>
<proteinExistence type="predicted"/>
<dbReference type="AlphaFoldDB" id="A0A8J1UH89"/>
<dbReference type="PANTHER" id="PTHR19143">
    <property type="entry name" value="FIBRINOGEN/TENASCIN/ANGIOPOEITIN"/>
    <property type="match status" value="1"/>
</dbReference>
<gene>
    <name evidence="1" type="ORF">OFUS_LOCUS13629</name>
</gene>
<accession>A0A8J1UH89</accession>
<dbReference type="CDD" id="cd00087">
    <property type="entry name" value="FReD"/>
    <property type="match status" value="1"/>
</dbReference>
<dbReference type="EMBL" id="CAIIXF020000007">
    <property type="protein sequence ID" value="CAH1788022.1"/>
    <property type="molecule type" value="Genomic_DNA"/>
</dbReference>
<name>A0A8J1UH89_OWEFU</name>
<sequence>MYKMARVLILLTVLLIFTMASSRQVLYKRMKNSKFLDPTGDSNGAYVRSLAHCNSQCSADSTCRGINYNHSINKCYLLNRTIISDFIPSMIETVTSWSHSYEEPLANEVAHDCTEWYTNGAIIDGTYLIHPAGSPYPFPVYCHNGSTIIQHRIDGILEFSRDWDDYKHGFGSLADEFWLGNDRIHYLSSSGQYEAHFEMKHPGGTWYSATYRSFSIADESDNYRLSLGDFDDGNAGDSLNLNPLFTPNGQEFTTLDADNENSPLKCTDGVNDKHGGWWYNNCSAILLNGEYSVDGKLHTSVNTVTGIMWNTVTFYNLYGNDYSSMMQTRIKLTRV</sequence>
<dbReference type="InterPro" id="IPR050373">
    <property type="entry name" value="Fibrinogen_C-term_domain"/>
</dbReference>
<keyword evidence="2" id="KW-1185">Reference proteome</keyword>
<dbReference type="Gene3D" id="3.50.4.10">
    <property type="entry name" value="Hepatocyte Growth Factor"/>
    <property type="match status" value="1"/>
</dbReference>
<dbReference type="SMART" id="SM00186">
    <property type="entry name" value="FBG"/>
    <property type="match status" value="1"/>
</dbReference>
<dbReference type="PROSITE" id="PS51406">
    <property type="entry name" value="FIBRINOGEN_C_2"/>
    <property type="match status" value="1"/>
</dbReference>
<dbReference type="InterPro" id="IPR002181">
    <property type="entry name" value="Fibrinogen_a/b/g_C_dom"/>
</dbReference>
<dbReference type="Gene3D" id="3.90.215.10">
    <property type="entry name" value="Gamma Fibrinogen, chain A, domain 1"/>
    <property type="match status" value="1"/>
</dbReference>
<dbReference type="GO" id="GO:0005615">
    <property type="term" value="C:extracellular space"/>
    <property type="evidence" value="ECO:0007669"/>
    <property type="project" value="TreeGrafter"/>
</dbReference>
<dbReference type="OrthoDB" id="6345539at2759"/>
<dbReference type="InterPro" id="IPR014716">
    <property type="entry name" value="Fibrinogen_a/b/g_C_1"/>
</dbReference>
<dbReference type="PROSITE" id="PS50948">
    <property type="entry name" value="PAN"/>
    <property type="match status" value="1"/>
</dbReference>
<evidence type="ECO:0000313" key="1">
    <source>
        <dbReference type="EMBL" id="CAH1788022.1"/>
    </source>
</evidence>
<dbReference type="Pfam" id="PF00147">
    <property type="entry name" value="Fibrinogen_C"/>
    <property type="match status" value="1"/>
</dbReference>
<dbReference type="SUPFAM" id="SSF56496">
    <property type="entry name" value="Fibrinogen C-terminal domain-like"/>
    <property type="match status" value="1"/>
</dbReference>